<evidence type="ECO:0000313" key="2">
    <source>
        <dbReference type="EMBL" id="EGG46150.1"/>
    </source>
</evidence>
<dbReference type="eggNOG" id="COG1801">
    <property type="taxonomic scope" value="Bacteria"/>
</dbReference>
<dbReference type="Proteomes" id="UP000003022">
    <property type="component" value="Unassembled WGS sequence"/>
</dbReference>
<feature type="region of interest" description="Disordered" evidence="1">
    <location>
        <begin position="1"/>
        <end position="27"/>
    </location>
</feature>
<dbReference type="EMBL" id="AEYX01000038">
    <property type="protein sequence ID" value="EGG46150.1"/>
    <property type="molecule type" value="Genomic_DNA"/>
</dbReference>
<dbReference type="InterPro" id="IPR036520">
    <property type="entry name" value="UPF0759_sf"/>
</dbReference>
<dbReference type="AlphaFoldDB" id="F3NKJ1"/>
<organism evidence="2 3">
    <name type="scientific">Streptomyces griseoaurantiacus M045</name>
    <dbReference type="NCBI Taxonomy" id="996637"/>
    <lineage>
        <taxon>Bacteria</taxon>
        <taxon>Bacillati</taxon>
        <taxon>Actinomycetota</taxon>
        <taxon>Actinomycetes</taxon>
        <taxon>Kitasatosporales</taxon>
        <taxon>Streptomycetaceae</taxon>
        <taxon>Streptomyces</taxon>
        <taxon>Streptomyces aurantiacus group</taxon>
    </lineage>
</organism>
<keyword evidence="3" id="KW-1185">Reference proteome</keyword>
<dbReference type="SUPFAM" id="SSF117396">
    <property type="entry name" value="TM1631-like"/>
    <property type="match status" value="1"/>
</dbReference>
<dbReference type="InterPro" id="IPR002763">
    <property type="entry name" value="DUF72"/>
</dbReference>
<reference evidence="2 3" key="1">
    <citation type="journal article" date="2011" name="J. Bacteriol.">
        <title>Draft genome sequence of the marine bacterium Streptomyces griseoaurantiacus M045, which produces novel manumycin-type antibiotics with a pABA core component.</title>
        <authorList>
            <person name="Li F."/>
            <person name="Jiang P."/>
            <person name="Zheng H."/>
            <person name="Wang S."/>
            <person name="Zhao G."/>
            <person name="Qin S."/>
            <person name="Liu Z."/>
        </authorList>
    </citation>
    <scope>NUCLEOTIDE SEQUENCE [LARGE SCALE GENOMIC DNA]</scope>
    <source>
        <strain evidence="2 3">M045</strain>
    </source>
</reference>
<evidence type="ECO:0008006" key="4">
    <source>
        <dbReference type="Google" id="ProtNLM"/>
    </source>
</evidence>
<evidence type="ECO:0000313" key="3">
    <source>
        <dbReference type="Proteomes" id="UP000003022"/>
    </source>
</evidence>
<proteinExistence type="predicted"/>
<accession>F3NKJ1</accession>
<dbReference type="RefSeq" id="WP_006141421.1">
    <property type="nucleotide sequence ID" value="NZ_AEYX01000038.1"/>
</dbReference>
<sequence>MDRDLGRNSDTGADTGTGTGTGTYTNAGRGRVRVGACSWTDRALVNSGWYPEGSRDAEGRLRHYASRFSLVEVDSSYYALPSARNSALWVDRTPEGFRFDVKAFSALTGHPTRQGVLPAELRGLPQGPELREEVWRRFTEAIRPLREAGRLGTVLFQFPPWFSPGSRAVAALRECAERAADWPLAVEFRHPAWWRERQYDATCALLTELGLAAVAVDMVQTLPTSLPPVAPVTSLRLAVVRFHGRSPAWGTGSKEERFRYDYTADELREWIPRLRTMADRTEELHVLFNNCCGEAAVRAAARMGELLGEEWGDRVDVSRETGDWARFT</sequence>
<dbReference type="PANTHER" id="PTHR30348:SF13">
    <property type="entry name" value="UPF0759 PROTEIN YUNF"/>
    <property type="match status" value="1"/>
</dbReference>
<dbReference type="Gene3D" id="3.20.20.410">
    <property type="entry name" value="Protein of unknown function UPF0759"/>
    <property type="match status" value="1"/>
</dbReference>
<dbReference type="PANTHER" id="PTHR30348">
    <property type="entry name" value="UNCHARACTERIZED PROTEIN YECE"/>
    <property type="match status" value="1"/>
</dbReference>
<evidence type="ECO:0000256" key="1">
    <source>
        <dbReference type="SAM" id="MobiDB-lite"/>
    </source>
</evidence>
<name>F3NKJ1_9ACTN</name>
<dbReference type="Pfam" id="PF01904">
    <property type="entry name" value="DUF72"/>
    <property type="match status" value="1"/>
</dbReference>
<comment type="caution">
    <text evidence="2">The sequence shown here is derived from an EMBL/GenBank/DDBJ whole genome shotgun (WGS) entry which is preliminary data.</text>
</comment>
<protein>
    <recommendedName>
        <fullName evidence="4">DUF72 domain-containing protein</fullName>
    </recommendedName>
</protein>
<dbReference type="STRING" id="996637.SGM_3655"/>
<gene>
    <name evidence="2" type="ORF">SGM_3655</name>
</gene>